<dbReference type="InParanoid" id="A0A409YXL7"/>
<evidence type="ECO:0000313" key="3">
    <source>
        <dbReference type="EMBL" id="PPR07740.1"/>
    </source>
</evidence>
<dbReference type="Proteomes" id="UP000284842">
    <property type="component" value="Unassembled WGS sequence"/>
</dbReference>
<gene>
    <name evidence="3" type="ORF">CVT24_003738</name>
</gene>
<accession>A0A409YXL7</accession>
<evidence type="ECO:0000313" key="4">
    <source>
        <dbReference type="Proteomes" id="UP000284842"/>
    </source>
</evidence>
<protein>
    <submittedName>
        <fullName evidence="3">Uncharacterized protein</fullName>
    </submittedName>
</protein>
<keyword evidence="2" id="KW-0732">Signal</keyword>
<name>A0A409YXL7_9AGAR</name>
<feature type="region of interest" description="Disordered" evidence="1">
    <location>
        <begin position="77"/>
        <end position="104"/>
    </location>
</feature>
<dbReference type="EMBL" id="NHTK01000344">
    <property type="protein sequence ID" value="PPR07740.1"/>
    <property type="molecule type" value="Genomic_DNA"/>
</dbReference>
<dbReference type="PROSITE" id="PS51257">
    <property type="entry name" value="PROKAR_LIPOPROTEIN"/>
    <property type="match status" value="1"/>
</dbReference>
<dbReference type="AlphaFoldDB" id="A0A409YXL7"/>
<sequence length="285" mass="30105">MRSLLSFALLVVSAACGVSAIASPKQHSSYSLCAPGIEHCSANYRNQERQQNGPTRTVPFARKKLKLTNAERLARGMPLNAPKPHRTVQKRQEPSSFPAAAGVGSITGEDSTPVGYMGATTVDGAIYGTSDQLVNSAIMYVERTGSGNTETRTRITIPDSDVGASFPILGLVQGRDNIDTNVGTGSYHYLYLSGVAQPGTTAGSVSSVVDNTYSDVSGNTRAVQTDVWTVDFTTGVISAVWINDDGTAVPLQFFVQNGAIYATADIAAFVAEYASVTPITLRLVT</sequence>
<comment type="caution">
    <text evidence="3">The sequence shown here is derived from an EMBL/GenBank/DDBJ whole genome shotgun (WGS) entry which is preliminary data.</text>
</comment>
<keyword evidence="4" id="KW-1185">Reference proteome</keyword>
<proteinExistence type="predicted"/>
<feature type="chain" id="PRO_5019124207" evidence="2">
    <location>
        <begin position="21"/>
        <end position="285"/>
    </location>
</feature>
<evidence type="ECO:0000256" key="2">
    <source>
        <dbReference type="SAM" id="SignalP"/>
    </source>
</evidence>
<dbReference type="STRING" id="181874.A0A409YXL7"/>
<feature type="signal peptide" evidence="2">
    <location>
        <begin position="1"/>
        <end position="20"/>
    </location>
</feature>
<organism evidence="3 4">
    <name type="scientific">Panaeolus cyanescens</name>
    <dbReference type="NCBI Taxonomy" id="181874"/>
    <lineage>
        <taxon>Eukaryota</taxon>
        <taxon>Fungi</taxon>
        <taxon>Dikarya</taxon>
        <taxon>Basidiomycota</taxon>
        <taxon>Agaricomycotina</taxon>
        <taxon>Agaricomycetes</taxon>
        <taxon>Agaricomycetidae</taxon>
        <taxon>Agaricales</taxon>
        <taxon>Agaricineae</taxon>
        <taxon>Galeropsidaceae</taxon>
        <taxon>Panaeolus</taxon>
    </lineage>
</organism>
<reference evidence="3 4" key="1">
    <citation type="journal article" date="2018" name="Evol. Lett.">
        <title>Horizontal gene cluster transfer increased hallucinogenic mushroom diversity.</title>
        <authorList>
            <person name="Reynolds H.T."/>
            <person name="Vijayakumar V."/>
            <person name="Gluck-Thaler E."/>
            <person name="Korotkin H.B."/>
            <person name="Matheny P.B."/>
            <person name="Slot J.C."/>
        </authorList>
    </citation>
    <scope>NUCLEOTIDE SEQUENCE [LARGE SCALE GENOMIC DNA]</scope>
    <source>
        <strain evidence="3 4">2629</strain>
    </source>
</reference>
<dbReference type="OrthoDB" id="4584900at2759"/>
<evidence type="ECO:0000256" key="1">
    <source>
        <dbReference type="SAM" id="MobiDB-lite"/>
    </source>
</evidence>